<evidence type="ECO:0000313" key="2">
    <source>
        <dbReference type="Proteomes" id="UP001280121"/>
    </source>
</evidence>
<protein>
    <submittedName>
        <fullName evidence="1">Uncharacterized protein</fullName>
    </submittedName>
</protein>
<dbReference type="AlphaFoldDB" id="A0AAD9TZS4"/>
<reference evidence="1" key="1">
    <citation type="journal article" date="2023" name="Plant J.">
        <title>Genome sequences and population genomics provide insights into the demographic history, inbreeding, and mutation load of two 'living fossil' tree species of Dipteronia.</title>
        <authorList>
            <person name="Feng Y."/>
            <person name="Comes H.P."/>
            <person name="Chen J."/>
            <person name="Zhu S."/>
            <person name="Lu R."/>
            <person name="Zhang X."/>
            <person name="Li P."/>
            <person name="Qiu J."/>
            <person name="Olsen K.M."/>
            <person name="Qiu Y."/>
        </authorList>
    </citation>
    <scope>NUCLEOTIDE SEQUENCE</scope>
    <source>
        <strain evidence="1">KIB01</strain>
    </source>
</reference>
<sequence length="202" mass="22825">MVVATTRVGGRRISLVAAAASPSTMTSSPTHRRQSPPFLLTRKKSFWRKILNFPTIETALEFGLQRLLGVPVTRHLKLNLFKEPINIPITKAVDGLLWISPHIMFVLIEYGLLNRSSIKFQFTYKKQLTYQGETASCCNSLPVSCWQHCIKEVKLEIIDINLPKENQPILYTVNGENILEKIDAILGAPFSRGKSTNTMDER</sequence>
<keyword evidence="2" id="KW-1185">Reference proteome</keyword>
<gene>
    <name evidence="1" type="ORF">Ddye_020021</name>
</gene>
<dbReference type="Proteomes" id="UP001280121">
    <property type="component" value="Unassembled WGS sequence"/>
</dbReference>
<proteinExistence type="predicted"/>
<organism evidence="1 2">
    <name type="scientific">Dipteronia dyeriana</name>
    <dbReference type="NCBI Taxonomy" id="168575"/>
    <lineage>
        <taxon>Eukaryota</taxon>
        <taxon>Viridiplantae</taxon>
        <taxon>Streptophyta</taxon>
        <taxon>Embryophyta</taxon>
        <taxon>Tracheophyta</taxon>
        <taxon>Spermatophyta</taxon>
        <taxon>Magnoliopsida</taxon>
        <taxon>eudicotyledons</taxon>
        <taxon>Gunneridae</taxon>
        <taxon>Pentapetalae</taxon>
        <taxon>rosids</taxon>
        <taxon>malvids</taxon>
        <taxon>Sapindales</taxon>
        <taxon>Sapindaceae</taxon>
        <taxon>Hippocastanoideae</taxon>
        <taxon>Acereae</taxon>
        <taxon>Dipteronia</taxon>
    </lineage>
</organism>
<comment type="caution">
    <text evidence="1">The sequence shown here is derived from an EMBL/GenBank/DDBJ whole genome shotgun (WGS) entry which is preliminary data.</text>
</comment>
<dbReference type="EMBL" id="JANJYI010000006">
    <property type="protein sequence ID" value="KAK2644826.1"/>
    <property type="molecule type" value="Genomic_DNA"/>
</dbReference>
<name>A0AAD9TZS4_9ROSI</name>
<accession>A0AAD9TZS4</accession>
<evidence type="ECO:0000313" key="1">
    <source>
        <dbReference type="EMBL" id="KAK2644826.1"/>
    </source>
</evidence>